<dbReference type="InterPro" id="IPR025709">
    <property type="entry name" value="Leu_tRNA-synth_edit"/>
</dbReference>
<dbReference type="InterPro" id="IPR009008">
    <property type="entry name" value="Val/Leu/Ile-tRNA-synth_edit"/>
</dbReference>
<dbReference type="CDD" id="cd07958">
    <property type="entry name" value="Anticodon_Ia_Leu_BEm"/>
    <property type="match status" value="1"/>
</dbReference>
<dbReference type="FunFam" id="3.40.50.620:FF:000077">
    <property type="entry name" value="Leucine--tRNA ligase"/>
    <property type="match status" value="1"/>
</dbReference>
<dbReference type="PROSITE" id="PS00178">
    <property type="entry name" value="AA_TRNA_LIGASE_I"/>
    <property type="match status" value="1"/>
</dbReference>
<dbReference type="FunFam" id="3.40.50.620:FF:000056">
    <property type="entry name" value="Leucine--tRNA ligase"/>
    <property type="match status" value="1"/>
</dbReference>
<dbReference type="GO" id="GO:0004823">
    <property type="term" value="F:leucine-tRNA ligase activity"/>
    <property type="evidence" value="ECO:0007669"/>
    <property type="project" value="UniProtKB-UniRule"/>
</dbReference>
<evidence type="ECO:0000256" key="4">
    <source>
        <dbReference type="ARBA" id="ARBA00022741"/>
    </source>
</evidence>
<organism evidence="14 15">
    <name type="scientific">Roseivivax jejudonensis</name>
    <dbReference type="NCBI Taxonomy" id="1529041"/>
    <lineage>
        <taxon>Bacteria</taxon>
        <taxon>Pseudomonadati</taxon>
        <taxon>Pseudomonadota</taxon>
        <taxon>Alphaproteobacteria</taxon>
        <taxon>Rhodobacterales</taxon>
        <taxon>Roseobacteraceae</taxon>
        <taxon>Roseivivax</taxon>
    </lineage>
</organism>
<dbReference type="Gene3D" id="3.40.50.620">
    <property type="entry name" value="HUPs"/>
    <property type="match status" value="2"/>
</dbReference>
<evidence type="ECO:0000256" key="3">
    <source>
        <dbReference type="ARBA" id="ARBA00022598"/>
    </source>
</evidence>
<dbReference type="InterPro" id="IPR014729">
    <property type="entry name" value="Rossmann-like_a/b/a_fold"/>
</dbReference>
<proteinExistence type="inferred from homology"/>
<dbReference type="SUPFAM" id="SSF50677">
    <property type="entry name" value="ValRS/IleRS/LeuRS editing domain"/>
    <property type="match status" value="1"/>
</dbReference>
<evidence type="ECO:0000259" key="12">
    <source>
        <dbReference type="Pfam" id="PF09334"/>
    </source>
</evidence>
<keyword evidence="15" id="KW-1185">Reference proteome</keyword>
<keyword evidence="6 9" id="KW-0648">Protein biosynthesis</keyword>
<name>A0A1X6ZBH8_9RHOB</name>
<evidence type="ECO:0000313" key="14">
    <source>
        <dbReference type="EMBL" id="SLN46468.1"/>
    </source>
</evidence>
<feature type="short sequence motif" description="'KMSKS' region" evidence="9">
    <location>
        <begin position="610"/>
        <end position="614"/>
    </location>
</feature>
<feature type="domain" description="Leucyl-tRNA synthetase editing" evidence="13">
    <location>
        <begin position="219"/>
        <end position="401"/>
    </location>
</feature>
<dbReference type="GO" id="GO:0002161">
    <property type="term" value="F:aminoacyl-tRNA deacylase activity"/>
    <property type="evidence" value="ECO:0007669"/>
    <property type="project" value="InterPro"/>
</dbReference>
<comment type="caution">
    <text evidence="9">Lacks conserved residue(s) required for the propagation of feature annotation.</text>
</comment>
<dbReference type="Gene3D" id="1.10.730.10">
    <property type="entry name" value="Isoleucyl-tRNA Synthetase, Domain 1"/>
    <property type="match status" value="1"/>
</dbReference>
<dbReference type="AlphaFoldDB" id="A0A1X6ZBH8"/>
<dbReference type="InterPro" id="IPR002302">
    <property type="entry name" value="Leu-tRNA-ligase"/>
</dbReference>
<dbReference type="GO" id="GO:0006429">
    <property type="term" value="P:leucyl-tRNA aminoacylation"/>
    <property type="evidence" value="ECO:0007669"/>
    <property type="project" value="UniProtKB-UniRule"/>
</dbReference>
<evidence type="ECO:0000256" key="6">
    <source>
        <dbReference type="ARBA" id="ARBA00022917"/>
    </source>
</evidence>
<feature type="domain" description="Methionyl/Valyl/Leucyl/Isoleucyl-tRNA synthetase anticodon-binding" evidence="11">
    <location>
        <begin position="691"/>
        <end position="803"/>
    </location>
</feature>
<keyword evidence="5 9" id="KW-0067">ATP-binding</keyword>
<evidence type="ECO:0000256" key="5">
    <source>
        <dbReference type="ARBA" id="ARBA00022840"/>
    </source>
</evidence>
<evidence type="ECO:0000256" key="10">
    <source>
        <dbReference type="RuleBase" id="RU363039"/>
    </source>
</evidence>
<keyword evidence="2 9" id="KW-0963">Cytoplasm</keyword>
<dbReference type="InterPro" id="IPR001412">
    <property type="entry name" value="aa-tRNA-synth_I_CS"/>
</dbReference>
<evidence type="ECO:0000256" key="9">
    <source>
        <dbReference type="HAMAP-Rule" id="MF_00049"/>
    </source>
</evidence>
<feature type="binding site" evidence="9">
    <location>
        <position position="613"/>
    </location>
    <ligand>
        <name>ATP</name>
        <dbReference type="ChEBI" id="CHEBI:30616"/>
    </ligand>
</feature>
<dbReference type="Pfam" id="PF13603">
    <property type="entry name" value="tRNA-synt_1_2"/>
    <property type="match status" value="1"/>
</dbReference>
<keyword evidence="4 9" id="KW-0547">Nucleotide-binding</keyword>
<dbReference type="OrthoDB" id="9810365at2"/>
<dbReference type="NCBIfam" id="TIGR00396">
    <property type="entry name" value="leuS_bact"/>
    <property type="match status" value="1"/>
</dbReference>
<dbReference type="HAMAP" id="MF_00049_B">
    <property type="entry name" value="Leu_tRNA_synth_B"/>
    <property type="match status" value="1"/>
</dbReference>
<dbReference type="CDD" id="cd00812">
    <property type="entry name" value="LeuRS_core"/>
    <property type="match status" value="1"/>
</dbReference>
<dbReference type="PRINTS" id="PR00985">
    <property type="entry name" value="TRNASYNTHLEU"/>
</dbReference>
<protein>
    <recommendedName>
        <fullName evidence="9">Leucine--tRNA ligase</fullName>
        <ecNumber evidence="9">6.1.1.4</ecNumber>
    </recommendedName>
    <alternativeName>
        <fullName evidence="9">Leucyl-tRNA synthetase</fullName>
        <shortName evidence="9">LeuRS</shortName>
    </alternativeName>
</protein>
<evidence type="ECO:0000259" key="13">
    <source>
        <dbReference type="Pfam" id="PF13603"/>
    </source>
</evidence>
<comment type="subcellular location">
    <subcellularLocation>
        <location evidence="9">Cytoplasm</location>
    </subcellularLocation>
</comment>
<dbReference type="FunFam" id="1.10.730.10:FF:000011">
    <property type="entry name" value="Leucine--tRNA ligase chloroplastic/mitochondrial"/>
    <property type="match status" value="1"/>
</dbReference>
<dbReference type="PANTHER" id="PTHR43740">
    <property type="entry name" value="LEUCYL-TRNA SYNTHETASE"/>
    <property type="match status" value="1"/>
</dbReference>
<evidence type="ECO:0000256" key="1">
    <source>
        <dbReference type="ARBA" id="ARBA00005594"/>
    </source>
</evidence>
<evidence type="ECO:0000256" key="8">
    <source>
        <dbReference type="ARBA" id="ARBA00047469"/>
    </source>
</evidence>
<evidence type="ECO:0000256" key="7">
    <source>
        <dbReference type="ARBA" id="ARBA00023146"/>
    </source>
</evidence>
<dbReference type="InterPro" id="IPR015413">
    <property type="entry name" value="Methionyl/Leucyl_tRNA_Synth"/>
</dbReference>
<dbReference type="Proteomes" id="UP000193570">
    <property type="component" value="Unassembled WGS sequence"/>
</dbReference>
<reference evidence="14 15" key="1">
    <citation type="submission" date="2017-03" db="EMBL/GenBank/DDBJ databases">
        <authorList>
            <person name="Afonso C.L."/>
            <person name="Miller P.J."/>
            <person name="Scott M.A."/>
            <person name="Spackman E."/>
            <person name="Goraichik I."/>
            <person name="Dimitrov K.M."/>
            <person name="Suarez D.L."/>
            <person name="Swayne D.E."/>
        </authorList>
    </citation>
    <scope>NUCLEOTIDE SEQUENCE [LARGE SCALE GENOMIC DNA]</scope>
    <source>
        <strain evidence="14 15">CECT 8625</strain>
    </source>
</reference>
<dbReference type="SUPFAM" id="SSF47323">
    <property type="entry name" value="Anticodon-binding domain of a subclass of class I aminoacyl-tRNA synthetases"/>
    <property type="match status" value="1"/>
</dbReference>
<feature type="domain" description="Methionyl/Leucyl tRNA synthetase" evidence="12">
    <location>
        <begin position="38"/>
        <end position="171"/>
    </location>
</feature>
<evidence type="ECO:0000256" key="2">
    <source>
        <dbReference type="ARBA" id="ARBA00022490"/>
    </source>
</evidence>
<keyword evidence="3 9" id="KW-0436">Ligase</keyword>
<dbReference type="Pfam" id="PF08264">
    <property type="entry name" value="Anticodon_1"/>
    <property type="match status" value="1"/>
</dbReference>
<dbReference type="GO" id="GO:0005524">
    <property type="term" value="F:ATP binding"/>
    <property type="evidence" value="ECO:0007669"/>
    <property type="project" value="UniProtKB-UniRule"/>
</dbReference>
<keyword evidence="7 9" id="KW-0030">Aminoacyl-tRNA synthetase</keyword>
<accession>A0A1X6ZBH8</accession>
<dbReference type="GO" id="GO:0005829">
    <property type="term" value="C:cytosol"/>
    <property type="evidence" value="ECO:0007669"/>
    <property type="project" value="TreeGrafter"/>
</dbReference>
<dbReference type="EC" id="6.1.1.4" evidence="9"/>
<dbReference type="PANTHER" id="PTHR43740:SF2">
    <property type="entry name" value="LEUCINE--TRNA LIGASE, MITOCHONDRIAL"/>
    <property type="match status" value="1"/>
</dbReference>
<dbReference type="RefSeq" id="WP_085792418.1">
    <property type="nucleotide sequence ID" value="NZ_FWFK01000004.1"/>
</dbReference>
<dbReference type="EMBL" id="FWFK01000004">
    <property type="protein sequence ID" value="SLN46468.1"/>
    <property type="molecule type" value="Genomic_DNA"/>
</dbReference>
<sequence>MPYSPEQIEPKWQDFWKRHETFRAEVDHAKPKYYVLDMFPYPSGAGLHVGHPLGYTATDIVARYKRMRGFNVLHPMGWDSFGLPAERYAIRTGIHPAVTTKQNTDTFRAQIQRLGFSYDWSREIATTEPDFVRWTQWIFLQLVEKGLAYQAEVAVNWCPAQSTVLANEEVKDGKYIETGDPVEKRLMKQWMLKITAYADRLLEDLEDLDWPEGIKAMQRNWIGRSHGAEIVFPIDGDQGEMRVFSTRPDTLFGATYAVLAPEHPLVAKITTDAQRQAVADYVEKTAKLSSFERAELSRTKTGAFTGAFAVNPVNGAKVPVWVADYVTMDYGTGAVMAVPAHDERDHEFARLFDLPIIEVVRPGSGHDIAAEAWTGDGTLVNSGFLDGLPVAEAKTKIIGWLEEQGAGHARTTYRLRDWLFSRQRYWGEPVPIVHLEDGSWRTVPDQDLPLLPPELEEYGPSPDGEPPLARATDWVNTVDPETGQPARRDLNTMPQWAGSCWYYLRFIDPKNDELFVDPEKERYWMPVDLYVGGAEHAVLHLLYARFWHKVLYDLGHVSTNEPFHKLFNQGMILAHSYRDPNGRYYEPETVEEREGAFWGGGHKLDRQIEKMSKSRFNVVNPDDMVKEFGADSVRLYEMFMGPLEATKLWDTQSVAGVRRFLNRVWRLVHDDADAVDTARLTDAAPDPALAGQMARTIAAVTTDIEEMRFNTSIARLMEVVNTLTPMEARPRGVVTDFVRVLAPFAPHMAEELWQALGHTESIAYAPWPEPDAEALAAGGEELKEYPVQLNGKIRAKVMAAPNLSGDALLDAVKADPKVSELLSDVTVVREIPVKDKLVNFVIAK</sequence>
<dbReference type="SUPFAM" id="SSF52374">
    <property type="entry name" value="Nucleotidylyl transferase"/>
    <property type="match status" value="1"/>
</dbReference>
<dbReference type="InterPro" id="IPR009080">
    <property type="entry name" value="tRNAsynth_Ia_anticodon-bd"/>
</dbReference>
<evidence type="ECO:0000313" key="15">
    <source>
        <dbReference type="Proteomes" id="UP000193570"/>
    </source>
</evidence>
<comment type="similarity">
    <text evidence="1 9 10">Belongs to the class-I aminoacyl-tRNA synthetase family.</text>
</comment>
<dbReference type="Pfam" id="PF09334">
    <property type="entry name" value="tRNA-synt_1g"/>
    <property type="match status" value="1"/>
</dbReference>
<evidence type="ECO:0000259" key="11">
    <source>
        <dbReference type="Pfam" id="PF08264"/>
    </source>
</evidence>
<comment type="catalytic activity">
    <reaction evidence="8 9">
        <text>tRNA(Leu) + L-leucine + ATP = L-leucyl-tRNA(Leu) + AMP + diphosphate</text>
        <dbReference type="Rhea" id="RHEA:11688"/>
        <dbReference type="Rhea" id="RHEA-COMP:9613"/>
        <dbReference type="Rhea" id="RHEA-COMP:9622"/>
        <dbReference type="ChEBI" id="CHEBI:30616"/>
        <dbReference type="ChEBI" id="CHEBI:33019"/>
        <dbReference type="ChEBI" id="CHEBI:57427"/>
        <dbReference type="ChEBI" id="CHEBI:78442"/>
        <dbReference type="ChEBI" id="CHEBI:78494"/>
        <dbReference type="ChEBI" id="CHEBI:456215"/>
        <dbReference type="EC" id="6.1.1.4"/>
    </reaction>
</comment>
<dbReference type="InterPro" id="IPR013155">
    <property type="entry name" value="M/V/L/I-tRNA-synth_anticd-bd"/>
</dbReference>
<gene>
    <name evidence="9 14" type="primary">leuS</name>
    <name evidence="14" type="ORF">ROJ8625_02249</name>
</gene>